<dbReference type="Proteomes" id="UP000714915">
    <property type="component" value="Unassembled WGS sequence"/>
</dbReference>
<organism evidence="1 2">
    <name type="scientific">Candidatus Dojkabacteria bacterium</name>
    <dbReference type="NCBI Taxonomy" id="2099670"/>
    <lineage>
        <taxon>Bacteria</taxon>
        <taxon>Candidatus Dojkabacteria</taxon>
    </lineage>
</organism>
<evidence type="ECO:0000313" key="1">
    <source>
        <dbReference type="EMBL" id="MCA9386591.1"/>
    </source>
</evidence>
<dbReference type="AlphaFoldDB" id="A0A955RL33"/>
<dbReference type="EMBL" id="JAGQLF010000007">
    <property type="protein sequence ID" value="MCA9386591.1"/>
    <property type="molecule type" value="Genomic_DNA"/>
</dbReference>
<reference evidence="1" key="1">
    <citation type="submission" date="2020-04" db="EMBL/GenBank/DDBJ databases">
        <authorList>
            <person name="Zhang T."/>
        </authorList>
    </citation>
    <scope>NUCLEOTIDE SEQUENCE</scope>
    <source>
        <strain evidence="1">HKST-UBA09</strain>
    </source>
</reference>
<accession>A0A955RL33</accession>
<evidence type="ECO:0000313" key="2">
    <source>
        <dbReference type="Proteomes" id="UP000714915"/>
    </source>
</evidence>
<name>A0A955RL33_9BACT</name>
<sequence length="78" mass="9215">MKYSDLLNEYLVKLIKKEKVNKTYSINFTLEKISLTISIQKVYTKSDDYQVYISGLRDGKSKLIDNNIPYQSPFYHLD</sequence>
<proteinExistence type="predicted"/>
<protein>
    <submittedName>
        <fullName evidence="1">Uncharacterized protein</fullName>
    </submittedName>
</protein>
<gene>
    <name evidence="1" type="ORF">KC669_01010</name>
</gene>
<comment type="caution">
    <text evidence="1">The sequence shown here is derived from an EMBL/GenBank/DDBJ whole genome shotgun (WGS) entry which is preliminary data.</text>
</comment>
<reference evidence="1" key="2">
    <citation type="journal article" date="2021" name="Microbiome">
        <title>Successional dynamics and alternative stable states in a saline activated sludge microbial community over 9 years.</title>
        <authorList>
            <person name="Wang Y."/>
            <person name="Ye J."/>
            <person name="Ju F."/>
            <person name="Liu L."/>
            <person name="Boyd J.A."/>
            <person name="Deng Y."/>
            <person name="Parks D.H."/>
            <person name="Jiang X."/>
            <person name="Yin X."/>
            <person name="Woodcroft B.J."/>
            <person name="Tyson G.W."/>
            <person name="Hugenholtz P."/>
            <person name="Polz M.F."/>
            <person name="Zhang T."/>
        </authorList>
    </citation>
    <scope>NUCLEOTIDE SEQUENCE</scope>
    <source>
        <strain evidence="1">HKST-UBA09</strain>
    </source>
</reference>